<protein>
    <recommendedName>
        <fullName evidence="3">Transposase</fullName>
    </recommendedName>
</protein>
<organism evidence="1 2">
    <name type="scientific">Jatrophihabitans lederbergiae</name>
    <dbReference type="NCBI Taxonomy" id="3075547"/>
    <lineage>
        <taxon>Bacteria</taxon>
        <taxon>Bacillati</taxon>
        <taxon>Actinomycetota</taxon>
        <taxon>Actinomycetes</taxon>
        <taxon>Jatrophihabitantales</taxon>
        <taxon>Jatrophihabitantaceae</taxon>
        <taxon>Jatrophihabitans</taxon>
    </lineage>
</organism>
<dbReference type="RefSeq" id="WP_311424218.1">
    <property type="nucleotide sequence ID" value="NZ_JAVREH010000028.1"/>
</dbReference>
<dbReference type="Proteomes" id="UP001183176">
    <property type="component" value="Unassembled WGS sequence"/>
</dbReference>
<accession>A0ABU2JDK6</accession>
<gene>
    <name evidence="1" type="ORF">RM423_16900</name>
</gene>
<keyword evidence="2" id="KW-1185">Reference proteome</keyword>
<comment type="caution">
    <text evidence="1">The sequence shown here is derived from an EMBL/GenBank/DDBJ whole genome shotgun (WGS) entry which is preliminary data.</text>
</comment>
<proteinExistence type="predicted"/>
<evidence type="ECO:0008006" key="3">
    <source>
        <dbReference type="Google" id="ProtNLM"/>
    </source>
</evidence>
<reference evidence="2" key="1">
    <citation type="submission" date="2023-07" db="EMBL/GenBank/DDBJ databases">
        <title>30 novel species of actinomycetes from the DSMZ collection.</title>
        <authorList>
            <person name="Nouioui I."/>
        </authorList>
    </citation>
    <scope>NUCLEOTIDE SEQUENCE [LARGE SCALE GENOMIC DNA]</scope>
    <source>
        <strain evidence="2">DSM 44399</strain>
    </source>
</reference>
<evidence type="ECO:0000313" key="2">
    <source>
        <dbReference type="Proteomes" id="UP001183176"/>
    </source>
</evidence>
<sequence>MHAFDLTTSHNSGMVQGAANKIKFFKRQMYGRANLDLLRKHILLAT</sequence>
<evidence type="ECO:0000313" key="1">
    <source>
        <dbReference type="EMBL" id="MDT0263071.1"/>
    </source>
</evidence>
<name>A0ABU2JDK6_9ACTN</name>
<dbReference type="EMBL" id="JAVREH010000028">
    <property type="protein sequence ID" value="MDT0263071.1"/>
    <property type="molecule type" value="Genomic_DNA"/>
</dbReference>